<evidence type="ECO:0000256" key="1">
    <source>
        <dbReference type="SAM" id="SignalP"/>
    </source>
</evidence>
<comment type="caution">
    <text evidence="2">The sequence shown here is derived from an EMBL/GenBank/DDBJ whole genome shotgun (WGS) entry which is preliminary data.</text>
</comment>
<dbReference type="CDD" id="cd13582">
    <property type="entry name" value="PBP2_AlgQ_like_3"/>
    <property type="match status" value="1"/>
</dbReference>
<dbReference type="PROSITE" id="PS51257">
    <property type="entry name" value="PROKAR_LIPOPROTEIN"/>
    <property type="match status" value="1"/>
</dbReference>
<accession>A0ABQ2A8A8</accession>
<reference evidence="3" key="1">
    <citation type="journal article" date="2019" name="Int. J. Syst. Evol. Microbiol.">
        <title>The Global Catalogue of Microorganisms (GCM) 10K type strain sequencing project: providing services to taxonomists for standard genome sequencing and annotation.</title>
        <authorList>
            <consortium name="The Broad Institute Genomics Platform"/>
            <consortium name="The Broad Institute Genome Sequencing Center for Infectious Disease"/>
            <person name="Wu L."/>
            <person name="Ma J."/>
        </authorList>
    </citation>
    <scope>NUCLEOTIDE SEQUENCE [LARGE SCALE GENOMIC DNA]</scope>
    <source>
        <strain evidence="3">CCM 8702</strain>
    </source>
</reference>
<dbReference type="PANTHER" id="PTHR43649:SF12">
    <property type="entry name" value="DIACETYLCHITOBIOSE BINDING PROTEIN DASA"/>
    <property type="match status" value="1"/>
</dbReference>
<keyword evidence="3" id="KW-1185">Reference proteome</keyword>
<dbReference type="PANTHER" id="PTHR43649">
    <property type="entry name" value="ARABINOSE-BINDING PROTEIN-RELATED"/>
    <property type="match status" value="1"/>
</dbReference>
<feature type="signal peptide" evidence="1">
    <location>
        <begin position="1"/>
        <end position="24"/>
    </location>
</feature>
<dbReference type="Gene3D" id="3.40.190.10">
    <property type="entry name" value="Periplasmic binding protein-like II"/>
    <property type="match status" value="3"/>
</dbReference>
<dbReference type="Proteomes" id="UP000605427">
    <property type="component" value="Unassembled WGS sequence"/>
</dbReference>
<dbReference type="InterPro" id="IPR006059">
    <property type="entry name" value="SBP"/>
</dbReference>
<dbReference type="SUPFAM" id="SSF53850">
    <property type="entry name" value="Periplasmic binding protein-like II"/>
    <property type="match status" value="1"/>
</dbReference>
<feature type="chain" id="PRO_5045826359" evidence="1">
    <location>
        <begin position="25"/>
        <end position="565"/>
    </location>
</feature>
<dbReference type="Pfam" id="PF13416">
    <property type="entry name" value="SBP_bac_8"/>
    <property type="match status" value="1"/>
</dbReference>
<dbReference type="InterPro" id="IPR050490">
    <property type="entry name" value="Bact_solute-bd_prot1"/>
</dbReference>
<name>A0ABQ2A8A8_9BACL</name>
<keyword evidence="1" id="KW-0732">Signal</keyword>
<protein>
    <submittedName>
        <fullName evidence="2">ABC transporter substrate-binding protein</fullName>
    </submittedName>
</protein>
<evidence type="ECO:0000313" key="3">
    <source>
        <dbReference type="Proteomes" id="UP000605427"/>
    </source>
</evidence>
<proteinExistence type="predicted"/>
<gene>
    <name evidence="2" type="ORF">GCM10007362_49250</name>
</gene>
<evidence type="ECO:0000313" key="2">
    <source>
        <dbReference type="EMBL" id="GGH87345.1"/>
    </source>
</evidence>
<sequence>MVSKKAKWVAPVALASIVGLTACGGGSGESSSAAADVESGPIEFSMFSADSNSNWVGMKDKVGAAITEKTGVTLAAEYAIGGDTQKVSLMVASGEYPDLIMPKGDTSKLVEAGALVDLTDLIENYAPNIKKMYADDMNRLKYSKEDQSIYIIPTYTGVGQTSFDAGGGFELQLEVLKELGYPEIRTLDDYEKAIKEYYAKNPTINGQPTIPLTLNADDWKIMIGVTNPAFQATGLPDNGEFYINPETYESQLHYKRPEEKEYFRWLNKMYNEGLLDKETFTQKSDQYLAKISSGRVLGTINQEWDYSEAENALKGSSDATTQNRIFGHFPVTLSEEYKDHSFMDVGFPGGYGIGLTTNLSEAEQIRAIKFLDWLASDEGQVLVQWGIEGEHYNVEDGKRVIPQEIQDRKTNDNVAFTKETGIGMYTTMSPHYGDGVQDATGNYYTTNFPEQIQNAYTQPEKDALKEYGATTWKDLFPAADELGTSAWGAAYNLPAPTDSAYTVAFQKSQDIVRKRIPEAILAPAAQFDGIYDGMIEELNSADIVEMEKIFTQQIKDTVELWGTGK</sequence>
<organism evidence="2 3">
    <name type="scientific">Saccharibacillus endophyticus</name>
    <dbReference type="NCBI Taxonomy" id="2060666"/>
    <lineage>
        <taxon>Bacteria</taxon>
        <taxon>Bacillati</taxon>
        <taxon>Bacillota</taxon>
        <taxon>Bacilli</taxon>
        <taxon>Bacillales</taxon>
        <taxon>Paenibacillaceae</taxon>
        <taxon>Saccharibacillus</taxon>
    </lineage>
</organism>
<dbReference type="EMBL" id="BMDD01000009">
    <property type="protein sequence ID" value="GGH87345.1"/>
    <property type="molecule type" value="Genomic_DNA"/>
</dbReference>
<dbReference type="RefSeq" id="WP_172247561.1">
    <property type="nucleotide sequence ID" value="NZ_BMDD01000009.1"/>
</dbReference>